<comment type="catalytic activity">
    <reaction evidence="7">
        <text>(2S)-flavan-4-ol + NADP(+) = (2S)-flavanone + NADPH + H(+)</text>
        <dbReference type="Rhea" id="RHEA:11228"/>
        <dbReference type="ChEBI" id="CHEBI:15378"/>
        <dbReference type="ChEBI" id="CHEBI:15605"/>
        <dbReference type="ChEBI" id="CHEBI:15606"/>
        <dbReference type="ChEBI" id="CHEBI:57783"/>
        <dbReference type="ChEBI" id="CHEBI:58349"/>
        <dbReference type="EC" id="1.1.1.234"/>
    </reaction>
</comment>
<dbReference type="EMBL" id="DQ421810">
    <property type="protein sequence ID" value="ABE01414.1"/>
    <property type="molecule type" value="mRNA"/>
</dbReference>
<comment type="similarity">
    <text evidence="3">Belongs to the NAD(P)-dependent epimerase/dehydratase family. Dihydroflavonol-4-reductase subfamily.</text>
</comment>
<accession>Q1W9M9</accession>
<evidence type="ECO:0000313" key="10">
    <source>
        <dbReference type="EMBL" id="ABE01414.1"/>
    </source>
</evidence>
<dbReference type="InterPro" id="IPR001509">
    <property type="entry name" value="Epimerase_deHydtase"/>
</dbReference>
<dbReference type="GO" id="GO:0045552">
    <property type="term" value="F:dihydroflavanol 4-reductase activity"/>
    <property type="evidence" value="ECO:0007669"/>
    <property type="project" value="UniProtKB-EC"/>
</dbReference>
<evidence type="ECO:0000256" key="6">
    <source>
        <dbReference type="ARBA" id="ARBA00042087"/>
    </source>
</evidence>
<feature type="domain" description="NAD-dependent epimerase/dehydratase" evidence="9">
    <location>
        <begin position="9"/>
        <end position="248"/>
    </location>
</feature>
<evidence type="ECO:0000256" key="1">
    <source>
        <dbReference type="ARBA" id="ARBA00023002"/>
    </source>
</evidence>
<dbReference type="Gene3D" id="3.40.50.720">
    <property type="entry name" value="NAD(P)-binding Rossmann-like Domain"/>
    <property type="match status" value="1"/>
</dbReference>
<dbReference type="SUPFAM" id="SSF51735">
    <property type="entry name" value="NAD(P)-binding Rossmann-fold domains"/>
    <property type="match status" value="1"/>
</dbReference>
<sequence>MMHKGTVGVTGAAGFVGSWLIMRLLEQGYSVKATVRDPSNMKKVKHLLDLPGAANRLTLWKADLVDEGSFDEPIQGCTGVFHVATPMDFESKDPESEMIKPTIEGMLNVLRSCARASSTVRRVVFTSSAGTVSIHEGRRHLYDETSWSNVDFCRAKKMTGWMYFVSKTLAEKAAWDFAEKNNIDFISIIPTLVNGPFVMPTMPPSMLSALALITRNEPHYSILNPVQFVHLDDLCNAHIFLFECPDAKGRYICSSHDVTIAGLAQILRQRYPEFDVPTEFGDMEVFDIISYSSKKLTDLGFEFKYSLEDMFDGAIQSCREKGLLPPATKEPSYATEQLIATGQDNGH</sequence>
<protein>
    <recommendedName>
        <fullName evidence="6">Flavanone 4-reductase</fullName>
        <ecNumber evidence="5">1.1.1.219</ecNumber>
        <ecNumber evidence="4">1.1.1.234</ecNumber>
    </recommendedName>
</protein>
<dbReference type="InterPro" id="IPR050425">
    <property type="entry name" value="NAD(P)_dehydrat-like"/>
</dbReference>
<dbReference type="FunFam" id="3.40.50.720:FF:000085">
    <property type="entry name" value="Dihydroflavonol reductase"/>
    <property type="match status" value="1"/>
</dbReference>
<proteinExistence type="evidence at transcript level"/>
<dbReference type="GO" id="GO:0047890">
    <property type="term" value="F:flavanone 4-reductase activity"/>
    <property type="evidence" value="ECO:0007669"/>
    <property type="project" value="UniProtKB-EC"/>
</dbReference>
<evidence type="ECO:0000256" key="4">
    <source>
        <dbReference type="ARBA" id="ARBA00039055"/>
    </source>
</evidence>
<name>Q1W9M9_ANTAD</name>
<dbReference type="EC" id="1.1.1.234" evidence="4"/>
<dbReference type="EC" id="1.1.1.219" evidence="5"/>
<evidence type="ECO:0000256" key="5">
    <source>
        <dbReference type="ARBA" id="ARBA00039057"/>
    </source>
</evidence>
<dbReference type="GO" id="GO:0009813">
    <property type="term" value="P:flavonoid biosynthetic process"/>
    <property type="evidence" value="ECO:0007669"/>
    <property type="project" value="UniProtKB-KW"/>
</dbReference>
<dbReference type="Pfam" id="PF01370">
    <property type="entry name" value="Epimerase"/>
    <property type="match status" value="1"/>
</dbReference>
<evidence type="ECO:0000256" key="2">
    <source>
        <dbReference type="ARBA" id="ARBA00023241"/>
    </source>
</evidence>
<evidence type="ECO:0000259" key="9">
    <source>
        <dbReference type="Pfam" id="PF01370"/>
    </source>
</evidence>
<organism evidence="10">
    <name type="scientific">Anthurium andraeanum</name>
    <name type="common">Flamingo lily</name>
    <dbReference type="NCBI Taxonomy" id="226677"/>
    <lineage>
        <taxon>Eukaryota</taxon>
        <taxon>Viridiplantae</taxon>
        <taxon>Streptophyta</taxon>
        <taxon>Embryophyta</taxon>
        <taxon>Tracheophyta</taxon>
        <taxon>Spermatophyta</taxon>
        <taxon>Magnoliopsida</taxon>
        <taxon>Liliopsida</taxon>
        <taxon>Araceae</taxon>
        <taxon>Pothoideae</taxon>
        <taxon>Potheae</taxon>
        <taxon>Anthurium</taxon>
    </lineage>
</organism>
<reference evidence="10" key="1">
    <citation type="submission" date="2006-03" db="EMBL/GenBank/DDBJ databases">
        <authorList>
            <person name="Zhang L."/>
            <person name="Li H.Q."/>
            <person name="Wang X.J."/>
        </authorList>
    </citation>
    <scope>NUCLEOTIDE SEQUENCE</scope>
</reference>
<dbReference type="PANTHER" id="PTHR10366">
    <property type="entry name" value="NAD DEPENDENT EPIMERASE/DEHYDRATASE"/>
    <property type="match status" value="1"/>
</dbReference>
<evidence type="ECO:0000256" key="8">
    <source>
        <dbReference type="ARBA" id="ARBA00049132"/>
    </source>
</evidence>
<dbReference type="CDD" id="cd08958">
    <property type="entry name" value="FR_SDR_e"/>
    <property type="match status" value="1"/>
</dbReference>
<evidence type="ECO:0000256" key="3">
    <source>
        <dbReference type="ARBA" id="ARBA00023445"/>
    </source>
</evidence>
<dbReference type="PANTHER" id="PTHR10366:SF564">
    <property type="entry name" value="STEROL-4-ALPHA-CARBOXYLATE 3-DEHYDROGENASE, DECARBOXYLATING"/>
    <property type="match status" value="1"/>
</dbReference>
<evidence type="ECO:0000256" key="7">
    <source>
        <dbReference type="ARBA" id="ARBA00048870"/>
    </source>
</evidence>
<comment type="catalytic activity">
    <reaction evidence="8">
        <text>a (2R,3S,4S)-leucoanthocyanidin + NADP(+) = a (2R,3R)-dihydroflavonol + NADPH + H(+)</text>
        <dbReference type="Rhea" id="RHEA:54444"/>
        <dbReference type="ChEBI" id="CHEBI:15378"/>
        <dbReference type="ChEBI" id="CHEBI:57783"/>
        <dbReference type="ChEBI" id="CHEBI:58349"/>
        <dbReference type="ChEBI" id="CHEBI:138176"/>
        <dbReference type="ChEBI" id="CHEBI:138188"/>
        <dbReference type="EC" id="1.1.1.219"/>
    </reaction>
</comment>
<keyword evidence="1" id="KW-0560">Oxidoreductase</keyword>
<dbReference type="InterPro" id="IPR036291">
    <property type="entry name" value="NAD(P)-bd_dom_sf"/>
</dbReference>
<dbReference type="AlphaFoldDB" id="Q1W9M9"/>
<keyword evidence="2" id="KW-0284">Flavonoid biosynthesis</keyword>